<organism evidence="3 4">
    <name type="scientific">Actinokineospora fastidiosa</name>
    <dbReference type="NCBI Taxonomy" id="1816"/>
    <lineage>
        <taxon>Bacteria</taxon>
        <taxon>Bacillati</taxon>
        <taxon>Actinomycetota</taxon>
        <taxon>Actinomycetes</taxon>
        <taxon>Pseudonocardiales</taxon>
        <taxon>Pseudonocardiaceae</taxon>
        <taxon>Actinokineospora</taxon>
    </lineage>
</organism>
<protein>
    <recommendedName>
        <fullName evidence="5">Mucoidy inhibitor MuiA family protein</fullName>
    </recommendedName>
</protein>
<dbReference type="AlphaFoldDB" id="A0A918GPF4"/>
<dbReference type="Proteomes" id="UP000660680">
    <property type="component" value="Unassembled WGS sequence"/>
</dbReference>
<dbReference type="NCBIfam" id="TIGR02231">
    <property type="entry name" value="mucoidy inhibitor MuiA family protein"/>
    <property type="match status" value="1"/>
</dbReference>
<evidence type="ECO:0008006" key="5">
    <source>
        <dbReference type="Google" id="ProtNLM"/>
    </source>
</evidence>
<evidence type="ECO:0000313" key="3">
    <source>
        <dbReference type="EMBL" id="GGS51004.1"/>
    </source>
</evidence>
<dbReference type="InterPro" id="IPR037291">
    <property type="entry name" value="DUF4139"/>
</dbReference>
<proteinExistence type="predicted"/>
<dbReference type="EMBL" id="BMRB01000005">
    <property type="protein sequence ID" value="GGS51004.1"/>
    <property type="molecule type" value="Genomic_DNA"/>
</dbReference>
<evidence type="ECO:0000259" key="1">
    <source>
        <dbReference type="Pfam" id="PF13598"/>
    </source>
</evidence>
<feature type="domain" description="DUF4140" evidence="2">
    <location>
        <begin position="11"/>
        <end position="106"/>
    </location>
</feature>
<dbReference type="InterPro" id="IPR011935">
    <property type="entry name" value="CHP02231"/>
</dbReference>
<dbReference type="Pfam" id="PF13598">
    <property type="entry name" value="DUF4139"/>
    <property type="match status" value="1"/>
</dbReference>
<gene>
    <name evidence="3" type="ORF">GCM10010171_52760</name>
</gene>
<dbReference type="PANTHER" id="PTHR31005">
    <property type="entry name" value="DUF4139 DOMAIN-CONTAINING PROTEIN"/>
    <property type="match status" value="1"/>
</dbReference>
<name>A0A918GPF4_9PSEU</name>
<comment type="caution">
    <text evidence="3">The sequence shown here is derived from an EMBL/GenBank/DDBJ whole genome shotgun (WGS) entry which is preliminary data.</text>
</comment>
<dbReference type="PANTHER" id="PTHR31005:SF8">
    <property type="entry name" value="DUF4139 DOMAIN-CONTAINING PROTEIN"/>
    <property type="match status" value="1"/>
</dbReference>
<feature type="domain" description="DUF4139" evidence="1">
    <location>
        <begin position="194"/>
        <end position="496"/>
    </location>
</feature>
<dbReference type="RefSeq" id="WP_229787469.1">
    <property type="nucleotide sequence ID" value="NZ_BMRB01000005.1"/>
</dbReference>
<evidence type="ECO:0000313" key="4">
    <source>
        <dbReference type="Proteomes" id="UP000660680"/>
    </source>
</evidence>
<keyword evidence="4" id="KW-1185">Reference proteome</keyword>
<sequence length="508" mass="53969">MIRLDAPIVAVTVYPGQARVTRRGRVSLPGGDARVLVTGLPTLLHPDSVRVAGTGAATVLGVDVAPEPHARPTTAPDLRERADALDAALAEIADTDTVLGTRADLLAGVARRSATALAQAVARGEADAARVAAAGEGLAGELARVLGERRELATARERVLEERDEVQRLLAQRSSDPDLMAVAVDLSGDGDVDLEVSYVVDGANWESRYDVRLTGDRLTLAWFALVTQHTGEDWPECELALSTARPTAGVAVPELSPWFLDVLSPVVPMPAAAGPKMRGGYGAAMAMPAPAAVAAETAAVEHGVTANTYRPRRPVAVPADGSAHRATVAALELDARVDHVTAPVQGPEVYLRATAVNTSEHTLRPGRAALFHDAEYVGATRLDVWAPGEELELALGVDDRVRVERELVRRSTGKAVLGGTRRLEAAYRTTVTNHSPRQARVAVVDQVPVSRHESVVVRDVTLRPEPAERDELGRVTWRLDLAPGASADLDLAVRVDVAKGVDLRGWRD</sequence>
<evidence type="ECO:0000259" key="2">
    <source>
        <dbReference type="Pfam" id="PF13600"/>
    </source>
</evidence>
<accession>A0A918GPF4</accession>
<reference evidence="3" key="1">
    <citation type="journal article" date="2014" name="Int. J. Syst. Evol. Microbiol.">
        <title>Complete genome sequence of Corynebacterium casei LMG S-19264T (=DSM 44701T), isolated from a smear-ripened cheese.</title>
        <authorList>
            <consortium name="US DOE Joint Genome Institute (JGI-PGF)"/>
            <person name="Walter F."/>
            <person name="Albersmeier A."/>
            <person name="Kalinowski J."/>
            <person name="Ruckert C."/>
        </authorList>
    </citation>
    <scope>NUCLEOTIDE SEQUENCE</scope>
    <source>
        <strain evidence="3">JCM 3276</strain>
    </source>
</reference>
<reference evidence="3" key="2">
    <citation type="submission" date="2020-09" db="EMBL/GenBank/DDBJ databases">
        <authorList>
            <person name="Sun Q."/>
            <person name="Ohkuma M."/>
        </authorList>
    </citation>
    <scope>NUCLEOTIDE SEQUENCE</scope>
    <source>
        <strain evidence="3">JCM 3276</strain>
    </source>
</reference>
<dbReference type="Pfam" id="PF13600">
    <property type="entry name" value="DUF4140"/>
    <property type="match status" value="1"/>
</dbReference>
<dbReference type="InterPro" id="IPR025554">
    <property type="entry name" value="DUF4140"/>
</dbReference>